<keyword evidence="3" id="KW-1185">Reference proteome</keyword>
<organism evidence="2 3">
    <name type="scientific">Nonomuraea monospora</name>
    <dbReference type="NCBI Taxonomy" id="568818"/>
    <lineage>
        <taxon>Bacteria</taxon>
        <taxon>Bacillati</taxon>
        <taxon>Actinomycetota</taxon>
        <taxon>Actinomycetes</taxon>
        <taxon>Streptosporangiales</taxon>
        <taxon>Streptosporangiaceae</taxon>
        <taxon>Nonomuraea</taxon>
    </lineage>
</organism>
<dbReference type="Proteomes" id="UP001499843">
    <property type="component" value="Unassembled WGS sequence"/>
</dbReference>
<dbReference type="InterPro" id="IPR037401">
    <property type="entry name" value="SnoaL-like"/>
</dbReference>
<comment type="caution">
    <text evidence="2">The sequence shown here is derived from an EMBL/GenBank/DDBJ whole genome shotgun (WGS) entry which is preliminary data.</text>
</comment>
<reference evidence="2 3" key="1">
    <citation type="journal article" date="2019" name="Int. J. Syst. Evol. Microbiol.">
        <title>The Global Catalogue of Microorganisms (GCM) 10K type strain sequencing project: providing services to taxonomists for standard genome sequencing and annotation.</title>
        <authorList>
            <consortium name="The Broad Institute Genomics Platform"/>
            <consortium name="The Broad Institute Genome Sequencing Center for Infectious Disease"/>
            <person name="Wu L."/>
            <person name="Ma J."/>
        </authorList>
    </citation>
    <scope>NUCLEOTIDE SEQUENCE [LARGE SCALE GENOMIC DNA]</scope>
    <source>
        <strain evidence="2 3">JCM 16114</strain>
    </source>
</reference>
<feature type="domain" description="SnoaL-like" evidence="1">
    <location>
        <begin position="12"/>
        <end position="104"/>
    </location>
</feature>
<dbReference type="EMBL" id="BAAAQX010000074">
    <property type="protein sequence ID" value="GAA2216569.1"/>
    <property type="molecule type" value="Genomic_DNA"/>
</dbReference>
<name>A0ABN3D413_9ACTN</name>
<accession>A0ABN3D413</accession>
<evidence type="ECO:0000259" key="1">
    <source>
        <dbReference type="Pfam" id="PF12680"/>
    </source>
</evidence>
<dbReference type="Pfam" id="PF12680">
    <property type="entry name" value="SnoaL_2"/>
    <property type="match status" value="1"/>
</dbReference>
<gene>
    <name evidence="2" type="ORF">GCM10009850_120390</name>
</gene>
<evidence type="ECO:0000313" key="2">
    <source>
        <dbReference type="EMBL" id="GAA2216569.1"/>
    </source>
</evidence>
<dbReference type="InterPro" id="IPR032710">
    <property type="entry name" value="NTF2-like_dom_sf"/>
</dbReference>
<protein>
    <recommendedName>
        <fullName evidence="1">SnoaL-like domain-containing protein</fullName>
    </recommendedName>
</protein>
<dbReference type="Gene3D" id="3.10.450.50">
    <property type="match status" value="1"/>
</dbReference>
<dbReference type="SUPFAM" id="SSF54427">
    <property type="entry name" value="NTF2-like"/>
    <property type="match status" value="1"/>
</dbReference>
<sequence length="122" mass="13726">MVTAMNKDLVLHAFTEFASGNHDILRPLLREDFVEHSPGNPSGRDAWIEFTRNSPVAAARLHLKRVIAEGDLVMLHYHLLAPGDERGLAVVDIWRLADGRIAEHWDVVQPVPDQDQIPNGMF</sequence>
<evidence type="ECO:0000313" key="3">
    <source>
        <dbReference type="Proteomes" id="UP001499843"/>
    </source>
</evidence>
<proteinExistence type="predicted"/>